<dbReference type="Gramene" id="PSS05757">
    <property type="protein sequence ID" value="PSS05757"/>
    <property type="gene ID" value="CEY00_Acc19026"/>
</dbReference>
<dbReference type="EMBL" id="NKQK01000017">
    <property type="protein sequence ID" value="PSS05757.1"/>
    <property type="molecule type" value="Genomic_DNA"/>
</dbReference>
<keyword evidence="2" id="KW-1185">Reference proteome</keyword>
<evidence type="ECO:0000313" key="2">
    <source>
        <dbReference type="Proteomes" id="UP000241394"/>
    </source>
</evidence>
<protein>
    <submittedName>
        <fullName evidence="1">Uncharacterized protein</fullName>
    </submittedName>
</protein>
<dbReference type="OMA" id="VNSHADH"/>
<organism evidence="1 2">
    <name type="scientific">Actinidia chinensis var. chinensis</name>
    <name type="common">Chinese soft-hair kiwi</name>
    <dbReference type="NCBI Taxonomy" id="1590841"/>
    <lineage>
        <taxon>Eukaryota</taxon>
        <taxon>Viridiplantae</taxon>
        <taxon>Streptophyta</taxon>
        <taxon>Embryophyta</taxon>
        <taxon>Tracheophyta</taxon>
        <taxon>Spermatophyta</taxon>
        <taxon>Magnoliopsida</taxon>
        <taxon>eudicotyledons</taxon>
        <taxon>Gunneridae</taxon>
        <taxon>Pentapetalae</taxon>
        <taxon>asterids</taxon>
        <taxon>Ericales</taxon>
        <taxon>Actinidiaceae</taxon>
        <taxon>Actinidia</taxon>
    </lineage>
</organism>
<dbReference type="InterPro" id="IPR022251">
    <property type="entry name" value="DUF3774_wound-induced"/>
</dbReference>
<dbReference type="Proteomes" id="UP000241394">
    <property type="component" value="Chromosome LG17"/>
</dbReference>
<dbReference type="Pfam" id="PF12609">
    <property type="entry name" value="DUF3774"/>
    <property type="match status" value="1"/>
</dbReference>
<evidence type="ECO:0000313" key="1">
    <source>
        <dbReference type="EMBL" id="PSS05757.1"/>
    </source>
</evidence>
<dbReference type="FunCoup" id="A0A2R6QCA0">
    <property type="interactions" value="79"/>
</dbReference>
<sequence length="95" mass="10089">MSYLNRIWMAASVAVVNGHTDQGCKLKSGLNSLRHGTKRFSSSSAGGDPADLRPLSRVLGSDLGGFVGSSGGEERRSQADDSLRQVMYLSCWGPS</sequence>
<gene>
    <name evidence="1" type="ORF">CEY00_Acc19026</name>
</gene>
<dbReference type="PANTHER" id="PTHR33090">
    <property type="entry name" value="DUF3774 DOMAIN PROTEIN-RELATED"/>
    <property type="match status" value="1"/>
</dbReference>
<dbReference type="AlphaFoldDB" id="A0A2R6QCA0"/>
<dbReference type="OrthoDB" id="1923904at2759"/>
<dbReference type="InParanoid" id="A0A2R6QCA0"/>
<accession>A0A2R6QCA0</accession>
<name>A0A2R6QCA0_ACTCC</name>
<proteinExistence type="predicted"/>
<comment type="caution">
    <text evidence="1">The sequence shown here is derived from an EMBL/GenBank/DDBJ whole genome shotgun (WGS) entry which is preliminary data.</text>
</comment>
<reference evidence="2" key="2">
    <citation type="journal article" date="2018" name="BMC Genomics">
        <title>A manually annotated Actinidia chinensis var. chinensis (kiwifruit) genome highlights the challenges associated with draft genomes and gene prediction in plants.</title>
        <authorList>
            <person name="Pilkington S.M."/>
            <person name="Crowhurst R."/>
            <person name="Hilario E."/>
            <person name="Nardozza S."/>
            <person name="Fraser L."/>
            <person name="Peng Y."/>
            <person name="Gunaseelan K."/>
            <person name="Simpson R."/>
            <person name="Tahir J."/>
            <person name="Deroles S.C."/>
            <person name="Templeton K."/>
            <person name="Luo Z."/>
            <person name="Davy M."/>
            <person name="Cheng C."/>
            <person name="McNeilage M."/>
            <person name="Scaglione D."/>
            <person name="Liu Y."/>
            <person name="Zhang Q."/>
            <person name="Datson P."/>
            <person name="De Silva N."/>
            <person name="Gardiner S.E."/>
            <person name="Bassett H."/>
            <person name="Chagne D."/>
            <person name="McCallum J."/>
            <person name="Dzierzon H."/>
            <person name="Deng C."/>
            <person name="Wang Y.Y."/>
            <person name="Barron L."/>
            <person name="Manako K."/>
            <person name="Bowen J."/>
            <person name="Foster T.M."/>
            <person name="Erridge Z.A."/>
            <person name="Tiffin H."/>
            <person name="Waite C.N."/>
            <person name="Davies K.M."/>
            <person name="Grierson E.P."/>
            <person name="Laing W.A."/>
            <person name="Kirk R."/>
            <person name="Chen X."/>
            <person name="Wood M."/>
            <person name="Montefiori M."/>
            <person name="Brummell D.A."/>
            <person name="Schwinn K.E."/>
            <person name="Catanach A."/>
            <person name="Fullerton C."/>
            <person name="Li D."/>
            <person name="Meiyalaghan S."/>
            <person name="Nieuwenhuizen N."/>
            <person name="Read N."/>
            <person name="Prakash R."/>
            <person name="Hunter D."/>
            <person name="Zhang H."/>
            <person name="McKenzie M."/>
            <person name="Knabel M."/>
            <person name="Harris A."/>
            <person name="Allan A.C."/>
            <person name="Gleave A."/>
            <person name="Chen A."/>
            <person name="Janssen B.J."/>
            <person name="Plunkett B."/>
            <person name="Ampomah-Dwamena C."/>
            <person name="Voogd C."/>
            <person name="Leif D."/>
            <person name="Lafferty D."/>
            <person name="Souleyre E.J.F."/>
            <person name="Varkonyi-Gasic E."/>
            <person name="Gambi F."/>
            <person name="Hanley J."/>
            <person name="Yao J.L."/>
            <person name="Cheung J."/>
            <person name="David K.M."/>
            <person name="Warren B."/>
            <person name="Marsh K."/>
            <person name="Snowden K.C."/>
            <person name="Lin-Wang K."/>
            <person name="Brian L."/>
            <person name="Martinez-Sanchez M."/>
            <person name="Wang M."/>
            <person name="Ileperuma N."/>
            <person name="Macnee N."/>
            <person name="Campin R."/>
            <person name="McAtee P."/>
            <person name="Drummond R.S.M."/>
            <person name="Espley R.V."/>
            <person name="Ireland H.S."/>
            <person name="Wu R."/>
            <person name="Atkinson R.G."/>
            <person name="Karunairetnam S."/>
            <person name="Bulley S."/>
            <person name="Chunkath S."/>
            <person name="Hanley Z."/>
            <person name="Storey R."/>
            <person name="Thrimawithana A.H."/>
            <person name="Thomson S."/>
            <person name="David C."/>
            <person name="Testolin R."/>
            <person name="Huang H."/>
            <person name="Hellens R.P."/>
            <person name="Schaffer R.J."/>
        </authorList>
    </citation>
    <scope>NUCLEOTIDE SEQUENCE [LARGE SCALE GENOMIC DNA]</scope>
    <source>
        <strain evidence="2">cv. Red5</strain>
    </source>
</reference>
<reference evidence="1 2" key="1">
    <citation type="submission" date="2017-07" db="EMBL/GenBank/DDBJ databases">
        <title>An improved, manually edited Actinidia chinensis var. chinensis (kiwifruit) genome highlights the challenges associated with draft genomes and gene prediction in plants.</title>
        <authorList>
            <person name="Pilkington S."/>
            <person name="Crowhurst R."/>
            <person name="Hilario E."/>
            <person name="Nardozza S."/>
            <person name="Fraser L."/>
            <person name="Peng Y."/>
            <person name="Gunaseelan K."/>
            <person name="Simpson R."/>
            <person name="Tahir J."/>
            <person name="Deroles S."/>
            <person name="Templeton K."/>
            <person name="Luo Z."/>
            <person name="Davy M."/>
            <person name="Cheng C."/>
            <person name="Mcneilage M."/>
            <person name="Scaglione D."/>
            <person name="Liu Y."/>
            <person name="Zhang Q."/>
            <person name="Datson P."/>
            <person name="De Silva N."/>
            <person name="Gardiner S."/>
            <person name="Bassett H."/>
            <person name="Chagne D."/>
            <person name="Mccallum J."/>
            <person name="Dzierzon H."/>
            <person name="Deng C."/>
            <person name="Wang Y.-Y."/>
            <person name="Barron N."/>
            <person name="Manako K."/>
            <person name="Bowen J."/>
            <person name="Foster T."/>
            <person name="Erridge Z."/>
            <person name="Tiffin H."/>
            <person name="Waite C."/>
            <person name="Davies K."/>
            <person name="Grierson E."/>
            <person name="Laing W."/>
            <person name="Kirk R."/>
            <person name="Chen X."/>
            <person name="Wood M."/>
            <person name="Montefiori M."/>
            <person name="Brummell D."/>
            <person name="Schwinn K."/>
            <person name="Catanach A."/>
            <person name="Fullerton C."/>
            <person name="Li D."/>
            <person name="Meiyalaghan S."/>
            <person name="Nieuwenhuizen N."/>
            <person name="Read N."/>
            <person name="Prakash R."/>
            <person name="Hunter D."/>
            <person name="Zhang H."/>
            <person name="Mckenzie M."/>
            <person name="Knabel M."/>
            <person name="Harris A."/>
            <person name="Allan A."/>
            <person name="Chen A."/>
            <person name="Janssen B."/>
            <person name="Plunkett B."/>
            <person name="Dwamena C."/>
            <person name="Voogd C."/>
            <person name="Leif D."/>
            <person name="Lafferty D."/>
            <person name="Souleyre E."/>
            <person name="Varkonyi-Gasic E."/>
            <person name="Gambi F."/>
            <person name="Hanley J."/>
            <person name="Yao J.-L."/>
            <person name="Cheung J."/>
            <person name="David K."/>
            <person name="Warren B."/>
            <person name="Marsh K."/>
            <person name="Snowden K."/>
            <person name="Lin-Wang K."/>
            <person name="Brian L."/>
            <person name="Martinez-Sanchez M."/>
            <person name="Wang M."/>
            <person name="Ileperuma N."/>
            <person name="Macnee N."/>
            <person name="Campin R."/>
            <person name="Mcatee P."/>
            <person name="Drummond R."/>
            <person name="Espley R."/>
            <person name="Ireland H."/>
            <person name="Wu R."/>
            <person name="Atkinson R."/>
            <person name="Karunairetnam S."/>
            <person name="Bulley S."/>
            <person name="Chunkath S."/>
            <person name="Hanley Z."/>
            <person name="Storey R."/>
            <person name="Thrimawithana A."/>
            <person name="Thomson S."/>
            <person name="David C."/>
            <person name="Testolin R."/>
        </authorList>
    </citation>
    <scope>NUCLEOTIDE SEQUENCE [LARGE SCALE GENOMIC DNA]</scope>
    <source>
        <strain evidence="2">cv. Red5</strain>
        <tissue evidence="1">Young leaf</tissue>
    </source>
</reference>